<feature type="compositionally biased region" description="Basic residues" evidence="2">
    <location>
        <begin position="272"/>
        <end position="286"/>
    </location>
</feature>
<feature type="coiled-coil region" evidence="1">
    <location>
        <begin position="326"/>
        <end position="353"/>
    </location>
</feature>
<evidence type="ECO:0008006" key="5">
    <source>
        <dbReference type="Google" id="ProtNLM"/>
    </source>
</evidence>
<feature type="region of interest" description="Disordered" evidence="2">
    <location>
        <begin position="1085"/>
        <end position="1136"/>
    </location>
</feature>
<evidence type="ECO:0000256" key="1">
    <source>
        <dbReference type="SAM" id="Coils"/>
    </source>
</evidence>
<accession>A0A1L9TF13</accession>
<evidence type="ECO:0000256" key="2">
    <source>
        <dbReference type="SAM" id="MobiDB-lite"/>
    </source>
</evidence>
<keyword evidence="4" id="KW-1185">Reference proteome</keyword>
<protein>
    <recommendedName>
        <fullName evidence="5">Rootletin</fullName>
    </recommendedName>
</protein>
<dbReference type="SUPFAM" id="SSF57997">
    <property type="entry name" value="Tropomyosin"/>
    <property type="match status" value="1"/>
</dbReference>
<feature type="compositionally biased region" description="Polar residues" evidence="2">
    <location>
        <begin position="1358"/>
        <end position="1367"/>
    </location>
</feature>
<dbReference type="OrthoDB" id="4201669at2759"/>
<feature type="coiled-coil region" evidence="1">
    <location>
        <begin position="403"/>
        <end position="458"/>
    </location>
</feature>
<dbReference type="Gene3D" id="1.10.287.1490">
    <property type="match status" value="1"/>
</dbReference>
<dbReference type="STRING" id="1036612.A0A1L9TF13"/>
<feature type="compositionally biased region" description="Polar residues" evidence="2">
    <location>
        <begin position="157"/>
        <end position="191"/>
    </location>
</feature>
<feature type="compositionally biased region" description="Polar residues" evidence="2">
    <location>
        <begin position="129"/>
        <end position="146"/>
    </location>
</feature>
<feature type="compositionally biased region" description="Basic and acidic residues" evidence="2">
    <location>
        <begin position="969"/>
        <end position="980"/>
    </location>
</feature>
<dbReference type="PANTHER" id="PTHR45615">
    <property type="entry name" value="MYOSIN HEAVY CHAIN, NON-MUSCLE"/>
    <property type="match status" value="1"/>
</dbReference>
<dbReference type="GeneID" id="63755817"/>
<dbReference type="EMBL" id="KV878587">
    <property type="protein sequence ID" value="OJJ57971.1"/>
    <property type="molecule type" value="Genomic_DNA"/>
</dbReference>
<dbReference type="PANTHER" id="PTHR45615:SF80">
    <property type="entry name" value="GRIP DOMAIN-CONTAINING PROTEIN"/>
    <property type="match status" value="1"/>
</dbReference>
<dbReference type="VEuPathDB" id="FungiDB:ASPSYDRAFT_1018980"/>
<feature type="region of interest" description="Disordered" evidence="2">
    <location>
        <begin position="1"/>
        <end position="25"/>
    </location>
</feature>
<feature type="compositionally biased region" description="Polar residues" evidence="2">
    <location>
        <begin position="106"/>
        <end position="117"/>
    </location>
</feature>
<sequence length="1398" mass="157078">MENTGNDTDALSAGDPLSGPGCDEHGYDASEEVLLLQMMGTANNAVSPNLQAVLDDRIDIGWASGQRQQSPLLMERPQSSGIDISAFSFAKPAQKGKPFSLHPASRHSSSGGNQAKSGQARGTVDHNTSKGQSDQHQATVCASTRNAEFPTPPHNVEPSSVTTYTRQAPSEQSTPSGLPSTDARSQSRTSMDCQIDQVLPSERAPGDNQQKQPSEHDIQDAVWPMSSGLNCSPTPEQPTIHDKRLSRTPSFGRSDFVQNGRSKAQPTDHPWKVTKRRHSDKRRTTKRVSYASSDINLQVPEEALFQQLIGRLRAREESEAVALDRQKDMETNMLALSEENKVLKEEIEILGSKLQKRTMESRTYKYHTDSWKSKLAKVKVFLNELGTGYQNLRGEAIHFKATRKTLDKERKEITESIADIKSRMYQISQASHERRGCLSEAQTLMASLGEQLKDAREMAHYSQDQLVDEKRRSRLLELYIQNCSRAQDRKLDLVKSNQLEAMKRLEFAFESTTKRCESSRAVFGDAFEEKLNGLIAFIGTSNEAFSNGKLDILKCNEAIHTFQTRMDSMTRQIGEDLKSSSNVSEGMVRSLGEQLLSFTDSVSDRSALHKQLSATQERCLHLQTQLEGATPVFGKLDLNINGLREREVDLGQRMECLEVRLAEVKLPERFKDDYVHISEKLKLENEIQQLQLKLELAKENLEAQHLDGEKKQDDLCQMTARAHKAEKTTTKLEGHITQLQETIKEKQHEAQDNIEREISSAREKCSADFESQLHELLEEKAELEGEARRAKEKLIESQRKLAEVENSAKTQRKDLDALLSERQKRIEYLEGYQAEQTANIVKRDAEIERMRERVEILTEQQSSLHSRLDEALRTSSSFEGELLKTTTDSQVSQQVLQDSFVALKTELARKEGNCQALRESLSSTQKQLKRKEEKCRNLQDSLHAIQGELRGNKTERQAMQDNLSSLQDKATESEETHKNLQDSFSSIQDRLASKEEDYRALRKELEESNNIRETLESGKSKAKSEIHSLLKRVQEAESATKIVRETLYRMNIAQLDQPLPEMVEQLKKSFQAANSNQAGIVGRIPSQARTSEKSARVANPGTDLNAGNQEEVHTDPEENEPKTPINHYDGPSPSARGGHIIPFSSIAISPTHYAVADGELFDFSCMLMHTPERTSAQQELIVPPRPEKGPPSMEVIQGKNTHSTDAIPGVKRVSSAQGPNSMRTEDQHLGIAIEHAHLQPKDQVATRKVSFVAGNTAAETDSVQVQDSQDKKFQNNHLESSLHGDNLTRTNRWTYSKRQRDTSTKRQDATVSEKAYSQSDDRQAHNSKKVKTFAEPFATATQARAGSELNDRRKSPTRLASGSSRTSLDLPVVEQKSRRRSGRKTRGDKYNARFSQDA</sequence>
<feature type="compositionally biased region" description="Polar residues" evidence="2">
    <location>
        <begin position="247"/>
        <end position="265"/>
    </location>
</feature>
<feature type="region of interest" description="Disordered" evidence="2">
    <location>
        <begin position="93"/>
        <end position="191"/>
    </location>
</feature>
<feature type="compositionally biased region" description="Basic and acidic residues" evidence="2">
    <location>
        <begin position="1110"/>
        <end position="1121"/>
    </location>
</feature>
<dbReference type="RefSeq" id="XP_040701777.1">
    <property type="nucleotide sequence ID" value="XM_040839744.1"/>
</dbReference>
<feature type="compositionally biased region" description="Basic and acidic residues" evidence="2">
    <location>
        <begin position="1298"/>
        <end position="1308"/>
    </location>
</feature>
<evidence type="ECO:0000313" key="4">
    <source>
        <dbReference type="Proteomes" id="UP000184356"/>
    </source>
</evidence>
<organism evidence="3 4">
    <name type="scientific">Aspergillus sydowii CBS 593.65</name>
    <dbReference type="NCBI Taxonomy" id="1036612"/>
    <lineage>
        <taxon>Eukaryota</taxon>
        <taxon>Fungi</taxon>
        <taxon>Dikarya</taxon>
        <taxon>Ascomycota</taxon>
        <taxon>Pezizomycotina</taxon>
        <taxon>Eurotiomycetes</taxon>
        <taxon>Eurotiomycetidae</taxon>
        <taxon>Eurotiales</taxon>
        <taxon>Aspergillaceae</taxon>
        <taxon>Aspergillus</taxon>
        <taxon>Aspergillus subgen. Nidulantes</taxon>
    </lineage>
</organism>
<gene>
    <name evidence="3" type="ORF">ASPSYDRAFT_1018980</name>
</gene>
<keyword evidence="1" id="KW-0175">Coiled coil</keyword>
<proteinExistence type="predicted"/>
<name>A0A1L9TF13_9EURO</name>
<feature type="region of interest" description="Disordered" evidence="2">
    <location>
        <begin position="224"/>
        <end position="287"/>
    </location>
</feature>
<feature type="region of interest" description="Disordered" evidence="2">
    <location>
        <begin position="1259"/>
        <end position="1398"/>
    </location>
</feature>
<reference evidence="4" key="1">
    <citation type="journal article" date="2017" name="Genome Biol.">
        <title>Comparative genomics reveals high biological diversity and specific adaptations in the industrially and medically important fungal genus Aspergillus.</title>
        <authorList>
            <person name="de Vries R.P."/>
            <person name="Riley R."/>
            <person name="Wiebenga A."/>
            <person name="Aguilar-Osorio G."/>
            <person name="Amillis S."/>
            <person name="Uchima C.A."/>
            <person name="Anderluh G."/>
            <person name="Asadollahi M."/>
            <person name="Askin M."/>
            <person name="Barry K."/>
            <person name="Battaglia E."/>
            <person name="Bayram O."/>
            <person name="Benocci T."/>
            <person name="Braus-Stromeyer S.A."/>
            <person name="Caldana C."/>
            <person name="Canovas D."/>
            <person name="Cerqueira G.C."/>
            <person name="Chen F."/>
            <person name="Chen W."/>
            <person name="Choi C."/>
            <person name="Clum A."/>
            <person name="Dos Santos R.A."/>
            <person name="Damasio A.R."/>
            <person name="Diallinas G."/>
            <person name="Emri T."/>
            <person name="Fekete E."/>
            <person name="Flipphi M."/>
            <person name="Freyberg S."/>
            <person name="Gallo A."/>
            <person name="Gournas C."/>
            <person name="Habgood R."/>
            <person name="Hainaut M."/>
            <person name="Harispe M.L."/>
            <person name="Henrissat B."/>
            <person name="Hilden K.S."/>
            <person name="Hope R."/>
            <person name="Hossain A."/>
            <person name="Karabika E."/>
            <person name="Karaffa L."/>
            <person name="Karanyi Z."/>
            <person name="Krasevec N."/>
            <person name="Kuo A."/>
            <person name="Kusch H."/>
            <person name="LaButti K."/>
            <person name="Lagendijk E.L."/>
            <person name="Lapidus A."/>
            <person name="Levasseur A."/>
            <person name="Lindquist E."/>
            <person name="Lipzen A."/>
            <person name="Logrieco A.F."/>
            <person name="MacCabe A."/>
            <person name="Maekelae M.R."/>
            <person name="Malavazi I."/>
            <person name="Melin P."/>
            <person name="Meyer V."/>
            <person name="Mielnichuk N."/>
            <person name="Miskei M."/>
            <person name="Molnar A.P."/>
            <person name="Mule G."/>
            <person name="Ngan C.Y."/>
            <person name="Orejas M."/>
            <person name="Orosz E."/>
            <person name="Ouedraogo J.P."/>
            <person name="Overkamp K.M."/>
            <person name="Park H.-S."/>
            <person name="Perrone G."/>
            <person name="Piumi F."/>
            <person name="Punt P.J."/>
            <person name="Ram A.F."/>
            <person name="Ramon A."/>
            <person name="Rauscher S."/>
            <person name="Record E."/>
            <person name="Riano-Pachon D.M."/>
            <person name="Robert V."/>
            <person name="Roehrig J."/>
            <person name="Ruller R."/>
            <person name="Salamov A."/>
            <person name="Salih N.S."/>
            <person name="Samson R.A."/>
            <person name="Sandor E."/>
            <person name="Sanguinetti M."/>
            <person name="Schuetze T."/>
            <person name="Sepcic K."/>
            <person name="Shelest E."/>
            <person name="Sherlock G."/>
            <person name="Sophianopoulou V."/>
            <person name="Squina F.M."/>
            <person name="Sun H."/>
            <person name="Susca A."/>
            <person name="Todd R.B."/>
            <person name="Tsang A."/>
            <person name="Unkles S.E."/>
            <person name="van de Wiele N."/>
            <person name="van Rossen-Uffink D."/>
            <person name="Oliveira J.V."/>
            <person name="Vesth T.C."/>
            <person name="Visser J."/>
            <person name="Yu J.-H."/>
            <person name="Zhou M."/>
            <person name="Andersen M.R."/>
            <person name="Archer D.B."/>
            <person name="Baker S.E."/>
            <person name="Benoit I."/>
            <person name="Brakhage A.A."/>
            <person name="Braus G.H."/>
            <person name="Fischer R."/>
            <person name="Frisvad J.C."/>
            <person name="Goldman G.H."/>
            <person name="Houbraken J."/>
            <person name="Oakley B."/>
            <person name="Pocsi I."/>
            <person name="Scazzocchio C."/>
            <person name="Seiboth B."/>
            <person name="vanKuyk P.A."/>
            <person name="Wortman J."/>
            <person name="Dyer P.S."/>
            <person name="Grigoriev I.V."/>
        </authorList>
    </citation>
    <scope>NUCLEOTIDE SEQUENCE [LARGE SCALE GENOMIC DNA]</scope>
    <source>
        <strain evidence="4">CBS 593.65</strain>
    </source>
</reference>
<dbReference type="Proteomes" id="UP000184356">
    <property type="component" value="Unassembled WGS sequence"/>
</dbReference>
<feature type="compositionally biased region" description="Polar residues" evidence="2">
    <location>
        <begin position="1287"/>
        <end position="1296"/>
    </location>
</feature>
<feature type="coiled-coil region" evidence="1">
    <location>
        <begin position="680"/>
        <end position="707"/>
    </location>
</feature>
<evidence type="ECO:0000313" key="3">
    <source>
        <dbReference type="EMBL" id="OJJ57971.1"/>
    </source>
</evidence>
<feature type="region of interest" description="Disordered" evidence="2">
    <location>
        <begin position="960"/>
        <end position="988"/>
    </location>
</feature>
<feature type="coiled-coil region" evidence="1">
    <location>
        <begin position="736"/>
        <end position="867"/>
    </location>
</feature>